<feature type="region of interest" description="Disordered" evidence="1">
    <location>
        <begin position="94"/>
        <end position="115"/>
    </location>
</feature>
<protein>
    <recommendedName>
        <fullName evidence="4">Stress response protein NST1</fullName>
    </recommendedName>
</protein>
<feature type="region of interest" description="Disordered" evidence="1">
    <location>
        <begin position="1"/>
        <end position="50"/>
    </location>
</feature>
<feature type="compositionally biased region" description="Basic and acidic residues" evidence="1">
    <location>
        <begin position="187"/>
        <end position="288"/>
    </location>
</feature>
<organism evidence="2 3">
    <name type="scientific">Prorocentrum cordatum</name>
    <dbReference type="NCBI Taxonomy" id="2364126"/>
    <lineage>
        <taxon>Eukaryota</taxon>
        <taxon>Sar</taxon>
        <taxon>Alveolata</taxon>
        <taxon>Dinophyceae</taxon>
        <taxon>Prorocentrales</taxon>
        <taxon>Prorocentraceae</taxon>
        <taxon>Prorocentrum</taxon>
    </lineage>
</organism>
<feature type="non-terminal residue" evidence="2">
    <location>
        <position position="302"/>
    </location>
</feature>
<feature type="region of interest" description="Disordered" evidence="1">
    <location>
        <begin position="142"/>
        <end position="173"/>
    </location>
</feature>
<proteinExistence type="predicted"/>
<feature type="region of interest" description="Disordered" evidence="1">
    <location>
        <begin position="187"/>
        <end position="302"/>
    </location>
</feature>
<feature type="non-terminal residue" evidence="2">
    <location>
        <position position="1"/>
    </location>
</feature>
<feature type="compositionally biased region" description="Basic residues" evidence="1">
    <location>
        <begin position="31"/>
        <end position="46"/>
    </location>
</feature>
<evidence type="ECO:0000256" key="1">
    <source>
        <dbReference type="SAM" id="MobiDB-lite"/>
    </source>
</evidence>
<feature type="compositionally biased region" description="Basic and acidic residues" evidence="1">
    <location>
        <begin position="158"/>
        <end position="173"/>
    </location>
</feature>
<evidence type="ECO:0000313" key="2">
    <source>
        <dbReference type="EMBL" id="CAK0886959.1"/>
    </source>
</evidence>
<keyword evidence="3" id="KW-1185">Reference proteome</keyword>
<dbReference type="Proteomes" id="UP001189429">
    <property type="component" value="Unassembled WGS sequence"/>
</dbReference>
<feature type="compositionally biased region" description="Basic and acidic residues" evidence="1">
    <location>
        <begin position="103"/>
        <end position="115"/>
    </location>
</feature>
<gene>
    <name evidence="2" type="ORF">PCOR1329_LOCUS68163</name>
</gene>
<reference evidence="2" key="1">
    <citation type="submission" date="2023-10" db="EMBL/GenBank/DDBJ databases">
        <authorList>
            <person name="Chen Y."/>
            <person name="Shah S."/>
            <person name="Dougan E. K."/>
            <person name="Thang M."/>
            <person name="Chan C."/>
        </authorList>
    </citation>
    <scope>NUCLEOTIDE SEQUENCE [LARGE SCALE GENOMIC DNA]</scope>
</reference>
<dbReference type="EMBL" id="CAUYUJ010018872">
    <property type="protein sequence ID" value="CAK0886959.1"/>
    <property type="molecule type" value="Genomic_DNA"/>
</dbReference>
<comment type="caution">
    <text evidence="2">The sequence shown here is derived from an EMBL/GenBank/DDBJ whole genome shotgun (WGS) entry which is preliminary data.</text>
</comment>
<evidence type="ECO:0000313" key="3">
    <source>
        <dbReference type="Proteomes" id="UP001189429"/>
    </source>
</evidence>
<evidence type="ECO:0008006" key="4">
    <source>
        <dbReference type="Google" id="ProtNLM"/>
    </source>
</evidence>
<sequence length="302" mass="33292">AHGPSLPPAPAPPVGGPSRAARKGSLPSPRSRPRRRRAMPRQRQRAPLRGLALLAAAAGPAAFVCTGPKGVGRAHDAGQSPRDQSAVRVRFFNFEPPGPSPEEIARRKAEEEAKKRSELVRKYAPIAGIILAGGAALLGGKSITLPGAPAVAPGPSKVEQEIKAADRYKDEQAKRRLEYEAKKKADLLKKGEDARALRRAELDRQKKGERGKKAEEQDKKDVVERQKKEAMDAEAKKKADAEGKTKREAEEKKRREEESKRKEEERKKKEAEEKKRRKEEEKKKREEEGGFPTLQLLLAGGG</sequence>
<accession>A0ABN9WKA2</accession>
<feature type="compositionally biased region" description="Pro residues" evidence="1">
    <location>
        <begin position="1"/>
        <end position="15"/>
    </location>
</feature>
<name>A0ABN9WKA2_9DINO</name>